<evidence type="ECO:0000256" key="2">
    <source>
        <dbReference type="ARBA" id="ARBA00023008"/>
    </source>
</evidence>
<dbReference type="InterPro" id="IPR028871">
    <property type="entry name" value="BlueCu_1_BS"/>
</dbReference>
<dbReference type="AlphaFoldDB" id="A0A1D8INF0"/>
<dbReference type="InterPro" id="IPR008972">
    <property type="entry name" value="Cupredoxin"/>
</dbReference>
<evidence type="ECO:0000256" key="3">
    <source>
        <dbReference type="PIRSR" id="PIRSR601243-1"/>
    </source>
</evidence>
<evidence type="ECO:0000256" key="1">
    <source>
        <dbReference type="ARBA" id="ARBA00022723"/>
    </source>
</evidence>
<reference evidence="6" key="1">
    <citation type="submission" date="2016-09" db="EMBL/GenBank/DDBJ databases">
        <title>Acidihalobacter prosperus F5.</title>
        <authorList>
            <person name="Khaleque H.N."/>
            <person name="Ramsay J.P."/>
            <person name="Kaksonen A.H."/>
            <person name="Boxall N.J."/>
            <person name="Watkin E.L.J."/>
        </authorList>
    </citation>
    <scope>NUCLEOTIDE SEQUENCE [LARGE SCALE GENOMIC DNA]</scope>
    <source>
        <strain evidence="6">F5</strain>
    </source>
</reference>
<feature type="binding site" evidence="3">
    <location>
        <position position="118"/>
    </location>
    <ligand>
        <name>Cu cation</name>
        <dbReference type="ChEBI" id="CHEBI:23378"/>
    </ligand>
</feature>
<dbReference type="RefSeq" id="WP_070078317.1">
    <property type="nucleotide sequence ID" value="NZ_CP017415.1"/>
</dbReference>
<dbReference type="KEGG" id="aprs:BI364_08180"/>
<keyword evidence="6" id="KW-1185">Reference proteome</keyword>
<evidence type="ECO:0000313" key="6">
    <source>
        <dbReference type="Proteomes" id="UP000095401"/>
    </source>
</evidence>
<dbReference type="InterPro" id="IPR001243">
    <property type="entry name" value="Rusticyanin"/>
</dbReference>
<evidence type="ECO:0008006" key="7">
    <source>
        <dbReference type="Google" id="ProtNLM"/>
    </source>
</evidence>
<keyword evidence="4" id="KW-1133">Transmembrane helix</keyword>
<organism evidence="5 6">
    <name type="scientific">Acidihalobacter yilgarnensis</name>
    <dbReference type="NCBI Taxonomy" id="2819280"/>
    <lineage>
        <taxon>Bacteria</taxon>
        <taxon>Pseudomonadati</taxon>
        <taxon>Pseudomonadota</taxon>
        <taxon>Gammaproteobacteria</taxon>
        <taxon>Chromatiales</taxon>
        <taxon>Ectothiorhodospiraceae</taxon>
        <taxon>Acidihalobacter</taxon>
    </lineage>
</organism>
<keyword evidence="4" id="KW-0812">Transmembrane</keyword>
<dbReference type="PROSITE" id="PS00196">
    <property type="entry name" value="COPPER_BLUE"/>
    <property type="match status" value="1"/>
</dbReference>
<evidence type="ECO:0000256" key="4">
    <source>
        <dbReference type="SAM" id="Phobius"/>
    </source>
</evidence>
<dbReference type="GO" id="GO:0009055">
    <property type="term" value="F:electron transfer activity"/>
    <property type="evidence" value="ECO:0007669"/>
    <property type="project" value="InterPro"/>
</dbReference>
<gene>
    <name evidence="5" type="ORF">BI364_08180</name>
</gene>
<dbReference type="PRINTS" id="PR00158">
    <property type="entry name" value="RUSTICYANIN"/>
</dbReference>
<dbReference type="Gene3D" id="2.60.40.420">
    <property type="entry name" value="Cupredoxins - blue copper proteins"/>
    <property type="match status" value="1"/>
</dbReference>
<keyword evidence="1 3" id="KW-0479">Metal-binding</keyword>
<comment type="cofactor">
    <cofactor evidence="3">
        <name>Cu cation</name>
        <dbReference type="ChEBI" id="CHEBI:23378"/>
    </cofactor>
    <text evidence="3">Binds 1 copper ion per subunit.</text>
</comment>
<dbReference type="Proteomes" id="UP000095401">
    <property type="component" value="Chromosome"/>
</dbReference>
<keyword evidence="2 3" id="KW-0186">Copper</keyword>
<name>A0A1D8INF0_9GAMM</name>
<dbReference type="GO" id="GO:0005507">
    <property type="term" value="F:copper ion binding"/>
    <property type="evidence" value="ECO:0007669"/>
    <property type="project" value="InterPro"/>
</dbReference>
<dbReference type="SUPFAM" id="SSF49503">
    <property type="entry name" value="Cupredoxins"/>
    <property type="match status" value="1"/>
</dbReference>
<feature type="transmembrane region" description="Helical" evidence="4">
    <location>
        <begin position="12"/>
        <end position="31"/>
    </location>
</feature>
<keyword evidence="4" id="KW-0472">Membrane</keyword>
<feature type="binding site" evidence="3">
    <location>
        <position position="175"/>
    </location>
    <ligand>
        <name>Cu cation</name>
        <dbReference type="ChEBI" id="CHEBI:23378"/>
    </ligand>
</feature>
<accession>A0A1D8INF0</accession>
<feature type="binding site" evidence="3">
    <location>
        <position position="180"/>
    </location>
    <ligand>
        <name>Cu cation</name>
        <dbReference type="ChEBI" id="CHEBI:23378"/>
    </ligand>
</feature>
<evidence type="ECO:0000313" key="5">
    <source>
        <dbReference type="EMBL" id="AOU97941.1"/>
    </source>
</evidence>
<dbReference type="EMBL" id="CP017415">
    <property type="protein sequence ID" value="AOU97941.1"/>
    <property type="molecule type" value="Genomic_DNA"/>
</dbReference>
<proteinExistence type="predicted"/>
<feature type="binding site" evidence="3">
    <location>
        <position position="185"/>
    </location>
    <ligand>
        <name>Cu cation</name>
        <dbReference type="ChEBI" id="CHEBI:23378"/>
    </ligand>
</feature>
<sequence length="195" mass="21499">MSDRGQVDVYSILFGALGVGVIWIGLGGPLAQANTDSTFQSESWSQVQRMMKDDTGEVGSHNQIQYSGDQPIVVVEQVLPGFSYPSFEVDGLKNPTLTFTKGARITFYVINTSQVAPHTFAVTQAPPPYAIVPTDHRVEHPLIDTGKMPILSNPDMFSYTRLEWTAPVGKFYYLCLFPTHAAFGMWGRIVVPPIT</sequence>
<protein>
    <recommendedName>
        <fullName evidence="7">Blue (type 1) copper domain-containing protein</fullName>
    </recommendedName>
</protein>